<evidence type="ECO:0000313" key="2">
    <source>
        <dbReference type="EMBL" id="KAG0724900.1"/>
    </source>
</evidence>
<gene>
    <name evidence="2" type="ORF">GWK47_039648</name>
</gene>
<evidence type="ECO:0000313" key="3">
    <source>
        <dbReference type="Proteomes" id="UP000770661"/>
    </source>
</evidence>
<keyword evidence="3" id="KW-1185">Reference proteome</keyword>
<feature type="compositionally biased region" description="Basic and acidic residues" evidence="1">
    <location>
        <begin position="33"/>
        <end position="44"/>
    </location>
</feature>
<reference evidence="2" key="1">
    <citation type="submission" date="2020-07" db="EMBL/GenBank/DDBJ databases">
        <title>The High-quality genome of the commercially important snow crab, Chionoecetes opilio.</title>
        <authorList>
            <person name="Jeong J.-H."/>
            <person name="Ryu S."/>
        </authorList>
    </citation>
    <scope>NUCLEOTIDE SEQUENCE</scope>
    <source>
        <strain evidence="2">MADBK_172401_WGS</strain>
        <tissue evidence="2">Digestive gland</tissue>
    </source>
</reference>
<sequence>MVLADTNGFYFCADLLKPYKQEILHKKLHFGSKKGEPRGRKVEISKPTTPAQRKASRRPALDLLQKPFTVPISNKGSQLPPNRQAFSTSPSPDFARKKGTKHQGPNETVEAISHLEREDQDRPSTSRQLFMTFSKKHRDLKGNKGRTGAPGGKKDPFVLELDSLFA</sequence>
<feature type="compositionally biased region" description="Polar residues" evidence="1">
    <location>
        <begin position="71"/>
        <end position="91"/>
    </location>
</feature>
<protein>
    <submittedName>
        <fullName evidence="2">Uncharacterized protein</fullName>
    </submittedName>
</protein>
<proteinExistence type="predicted"/>
<dbReference type="EMBL" id="JACEEZ010006279">
    <property type="protein sequence ID" value="KAG0724900.1"/>
    <property type="molecule type" value="Genomic_DNA"/>
</dbReference>
<organism evidence="2 3">
    <name type="scientific">Chionoecetes opilio</name>
    <name type="common">Atlantic snow crab</name>
    <name type="synonym">Cancer opilio</name>
    <dbReference type="NCBI Taxonomy" id="41210"/>
    <lineage>
        <taxon>Eukaryota</taxon>
        <taxon>Metazoa</taxon>
        <taxon>Ecdysozoa</taxon>
        <taxon>Arthropoda</taxon>
        <taxon>Crustacea</taxon>
        <taxon>Multicrustacea</taxon>
        <taxon>Malacostraca</taxon>
        <taxon>Eumalacostraca</taxon>
        <taxon>Eucarida</taxon>
        <taxon>Decapoda</taxon>
        <taxon>Pleocyemata</taxon>
        <taxon>Brachyura</taxon>
        <taxon>Eubrachyura</taxon>
        <taxon>Majoidea</taxon>
        <taxon>Majidae</taxon>
        <taxon>Chionoecetes</taxon>
    </lineage>
</organism>
<accession>A0A8J4YBC7</accession>
<name>A0A8J4YBC7_CHIOP</name>
<evidence type="ECO:0000256" key="1">
    <source>
        <dbReference type="SAM" id="MobiDB-lite"/>
    </source>
</evidence>
<feature type="region of interest" description="Disordered" evidence="1">
    <location>
        <begin position="30"/>
        <end position="156"/>
    </location>
</feature>
<dbReference type="AlphaFoldDB" id="A0A8J4YBC7"/>
<feature type="compositionally biased region" description="Basic and acidic residues" evidence="1">
    <location>
        <begin position="113"/>
        <end position="124"/>
    </location>
</feature>
<comment type="caution">
    <text evidence="2">The sequence shown here is derived from an EMBL/GenBank/DDBJ whole genome shotgun (WGS) entry which is preliminary data.</text>
</comment>
<dbReference type="Proteomes" id="UP000770661">
    <property type="component" value="Unassembled WGS sequence"/>
</dbReference>